<reference evidence="6" key="1">
    <citation type="submission" date="2008-08" db="EMBL/GenBank/DDBJ databases">
        <title>The complete genome sequence of Coprothermobacter proteolyticus strain ATCC 5245 / DSM 5265 / BT.</title>
        <authorList>
            <person name="Dodson R.J."/>
            <person name="Durkin A.S."/>
            <person name="Wu M."/>
            <person name="Eisen J."/>
            <person name="Sutton G."/>
        </authorList>
    </citation>
    <scope>NUCLEOTIDE SEQUENCE [LARGE SCALE GENOMIC DNA]</scope>
    <source>
        <strain evidence="6">ATCC 35245 / DSM 5265 / OCM 4 / BT</strain>
    </source>
</reference>
<evidence type="ECO:0000259" key="4">
    <source>
        <dbReference type="PROSITE" id="PS51272"/>
    </source>
</evidence>
<feature type="compositionally biased region" description="Pro residues" evidence="2">
    <location>
        <begin position="501"/>
        <end position="517"/>
    </location>
</feature>
<dbReference type="PANTHER" id="PTHR43308">
    <property type="entry name" value="OUTER MEMBRANE PROTEIN ALPHA-RELATED"/>
    <property type="match status" value="1"/>
</dbReference>
<dbReference type="OrthoDB" id="174569at2"/>
<reference evidence="5 6" key="2">
    <citation type="journal article" date="2014" name="Genome Announc.">
        <title>Complete Genome Sequence of Coprothermobacter proteolyticus DSM 5265.</title>
        <authorList>
            <person name="Alexiev A."/>
            <person name="Coil D.A."/>
            <person name="Badger J.H."/>
            <person name="Enticknap J."/>
            <person name="Ward N."/>
            <person name="Robb F.T."/>
            <person name="Eisen J.A."/>
        </authorList>
    </citation>
    <scope>NUCLEOTIDE SEQUENCE [LARGE SCALE GENOMIC DNA]</scope>
    <source>
        <strain evidence="6">ATCC 35245 / DSM 5265 / OCM 4 / BT</strain>
    </source>
</reference>
<dbReference type="Gene3D" id="2.160.20.10">
    <property type="entry name" value="Single-stranded right-handed beta-helix, Pectin lyase-like"/>
    <property type="match status" value="1"/>
</dbReference>
<keyword evidence="6" id="KW-1185">Reference proteome</keyword>
<dbReference type="GO" id="GO:0045493">
    <property type="term" value="P:xylan catabolic process"/>
    <property type="evidence" value="ECO:0007669"/>
    <property type="project" value="UniProtKB-KW"/>
</dbReference>
<dbReference type="eggNOG" id="COG3420">
    <property type="taxonomic scope" value="Bacteria"/>
</dbReference>
<keyword evidence="5" id="KW-0858">Xylan degradation</keyword>
<feature type="signal peptide" evidence="3">
    <location>
        <begin position="1"/>
        <end position="23"/>
    </location>
</feature>
<keyword evidence="1 3" id="KW-0732">Signal</keyword>
<evidence type="ECO:0000256" key="3">
    <source>
        <dbReference type="SAM" id="SignalP"/>
    </source>
</evidence>
<keyword evidence="5" id="KW-0326">Glycosidase</keyword>
<dbReference type="Pfam" id="PF00395">
    <property type="entry name" value="SLH"/>
    <property type="match status" value="3"/>
</dbReference>
<feature type="region of interest" description="Disordered" evidence="2">
    <location>
        <begin position="498"/>
        <end position="522"/>
    </location>
</feature>
<dbReference type="AlphaFoldDB" id="B5Y7R5"/>
<dbReference type="Gene3D" id="2.60.40.1220">
    <property type="match status" value="3"/>
</dbReference>
<dbReference type="KEGG" id="cpo:COPRO5265_0448"/>
<dbReference type="HOGENOM" id="CLU_281006_0_0_9"/>
<dbReference type="RefSeq" id="WP_012543989.1">
    <property type="nucleotide sequence ID" value="NC_011295.1"/>
</dbReference>
<keyword evidence="5" id="KW-0378">Hydrolase</keyword>
<dbReference type="EMBL" id="CP001145">
    <property type="protein sequence ID" value="ACI17337.1"/>
    <property type="molecule type" value="Genomic_DNA"/>
</dbReference>
<dbReference type="GO" id="GO:0016798">
    <property type="term" value="F:hydrolase activity, acting on glycosyl bonds"/>
    <property type="evidence" value="ECO:0007669"/>
    <property type="project" value="UniProtKB-KW"/>
</dbReference>
<name>B5Y7R5_COPPD</name>
<dbReference type="SUPFAM" id="SSF51126">
    <property type="entry name" value="Pectin lyase-like"/>
    <property type="match status" value="1"/>
</dbReference>
<dbReference type="PROSITE" id="PS51272">
    <property type="entry name" value="SLH"/>
    <property type="match status" value="3"/>
</dbReference>
<sequence>MRGKTKKLLVLVLTLSLVATFIAPLPVARGQEEPPDVVWVDDDWKEAGTGSTVPVIGGTATIGENATATIQDAINLVAATGTVYVNTGTYIENLTISKPINLIGVADENGEKPVITTATDSTNWTTIKLNSGASGTRIENLKLKVPEGLAPTNGKYYHNIDINEGVSDIQIMNCDFDANGFLVPTENNEKYKWGALAIYVPVTNPQAVITIDNCTFTNGYYVTIGGYAKELTVRNSSISDVKSGINFENGGKLSIIDTDIEVVPRIVYGDSYAVRFGVNAGTDQRNDMLDIEGGSFIVNNENNLSPDSQTDFAAIIISQNTEGTLRVANANIKGEVVNRSTSTLYASGNYWGTDEGPFSATLAGPIVIYDWYADEQMTDLVSLDSVATKVPAHGSTGVALNAEVKLVFNYPVEMVSEPSITIGSLSNVSASLADDKKTVVITHPPFAYGTSYTVNVPEGTFYAKIEKEEPVPLTALNAVAIDGPTVFNRAFSWSFTTAARPLPPPPPPPEEPTPPGAEEPLPDSAIEEAISEAEETGEVVLSAPEGEDTLALTLDQLAIIGETEKPVVVNIGEVQMELPAAVVSNLAELTGAQVEIKVAELSSTAAEELHGQATNADQYKLAGAIFEITMELVKSDGSREDITDLGGNVKVYVPVPSDKQELAAAGLLTVARFNENTEAWEEISSSFDQDTKCMVFETTHFSKYAVLEKVLDTAAPTVVNTDPVNNATNVPIDKVIKVTFNEDVVSATNFDKITLADAKGATVAVTTTLTASVLTITPSDPLAYSTEYTVTIPAGAVKDTADNPLPKDVSFSFTTMAEPDTTAPEVESTDPANGAVDVALDKVIKVTFNEDIVAGDAFADIVLKNAEGKEISTKVEISGSDLTIRPNARLEYSTKYTVTIPAGAVKDVAGNPLKEAYTFSFTTVGLPTQTFDDIQGHWAQHDIELMAGLGIAKGVGDNKFNPDGSVTRAEFVALLVRSLDVPVEPVSETSFKDVPPDAWFAAEVEAAHKVGIAIGFEDGTFRPYAQVTREQIAAFIVRAMNWTVEEEEVDALLSRFTDQAKISSWAKKEVAAAVQKGIVLGRPDGTFDPQANATRAEAVVMLKRVLQAAGVIPPNV</sequence>
<feature type="domain" description="SLH" evidence="4">
    <location>
        <begin position="1053"/>
        <end position="1116"/>
    </location>
</feature>
<dbReference type="InterPro" id="IPR051465">
    <property type="entry name" value="Cell_Envelope_Struct_Comp"/>
</dbReference>
<evidence type="ECO:0000313" key="5">
    <source>
        <dbReference type="EMBL" id="ACI17337.1"/>
    </source>
</evidence>
<protein>
    <submittedName>
        <fullName evidence="5">Endoxylanase</fullName>
    </submittedName>
</protein>
<dbReference type="PANTHER" id="PTHR43308:SF5">
    <property type="entry name" value="S-LAYER PROTEIN _ PEPTIDOGLYCAN ENDO-BETA-N-ACETYLGLUCOSAMINIDASE"/>
    <property type="match status" value="1"/>
</dbReference>
<dbReference type="Pfam" id="PF13205">
    <property type="entry name" value="Big_5"/>
    <property type="match status" value="3"/>
</dbReference>
<dbReference type="Proteomes" id="UP000001732">
    <property type="component" value="Chromosome"/>
</dbReference>
<proteinExistence type="predicted"/>
<keyword evidence="5" id="KW-0119">Carbohydrate metabolism</keyword>
<dbReference type="InterPro" id="IPR012334">
    <property type="entry name" value="Pectin_lyas_fold"/>
</dbReference>
<organism evidence="5 6">
    <name type="scientific">Coprothermobacter proteolyticus (strain ATCC 35245 / DSM 5265 / OCM 4 / BT)</name>
    <dbReference type="NCBI Taxonomy" id="309798"/>
    <lineage>
        <taxon>Bacteria</taxon>
        <taxon>Pseudomonadati</taxon>
        <taxon>Coprothermobacterota</taxon>
        <taxon>Coprothermobacteria</taxon>
        <taxon>Coprothermobacterales</taxon>
        <taxon>Coprothermobacteraceae</taxon>
        <taxon>Coprothermobacter</taxon>
    </lineage>
</organism>
<dbReference type="InterPro" id="IPR001119">
    <property type="entry name" value="SLH_dom"/>
</dbReference>
<feature type="domain" description="SLH" evidence="4">
    <location>
        <begin position="926"/>
        <end position="989"/>
    </location>
</feature>
<keyword evidence="5" id="KW-0624">Polysaccharide degradation</keyword>
<accession>B5Y7R5</accession>
<dbReference type="STRING" id="309798.COPRO5265_0448"/>
<dbReference type="InterPro" id="IPR011050">
    <property type="entry name" value="Pectin_lyase_fold/virulence"/>
</dbReference>
<feature type="chain" id="PRO_5015139505" evidence="3">
    <location>
        <begin position="24"/>
        <end position="1116"/>
    </location>
</feature>
<evidence type="ECO:0000256" key="2">
    <source>
        <dbReference type="SAM" id="MobiDB-lite"/>
    </source>
</evidence>
<dbReference type="InterPro" id="IPR032812">
    <property type="entry name" value="SbsA_Ig"/>
</dbReference>
<dbReference type="InterPro" id="IPR014755">
    <property type="entry name" value="Cu-Rt/internalin_Ig-like"/>
</dbReference>
<gene>
    <name evidence="5" type="ordered locus">COPRO5265_0448</name>
</gene>
<feature type="domain" description="SLH" evidence="4">
    <location>
        <begin position="990"/>
        <end position="1050"/>
    </location>
</feature>
<dbReference type="eggNOG" id="COG5492">
    <property type="taxonomic scope" value="Bacteria"/>
</dbReference>
<evidence type="ECO:0000313" key="6">
    <source>
        <dbReference type="Proteomes" id="UP000001732"/>
    </source>
</evidence>
<evidence type="ECO:0000256" key="1">
    <source>
        <dbReference type="ARBA" id="ARBA00022729"/>
    </source>
</evidence>